<dbReference type="InterPro" id="IPR010998">
    <property type="entry name" value="Integrase_recombinase_N"/>
</dbReference>
<dbReference type="GO" id="GO:0003677">
    <property type="term" value="F:DNA binding"/>
    <property type="evidence" value="ECO:0007669"/>
    <property type="project" value="UniProtKB-UniRule"/>
</dbReference>
<dbReference type="PANTHER" id="PTHR30349:SF64">
    <property type="entry name" value="PROPHAGE INTEGRASE INTD-RELATED"/>
    <property type="match status" value="1"/>
</dbReference>
<name>R2SLJ2_9ENTE</name>
<dbReference type="PROSITE" id="PS51900">
    <property type="entry name" value="CB"/>
    <property type="match status" value="1"/>
</dbReference>
<feature type="domain" description="Tyr recombinase" evidence="6">
    <location>
        <begin position="171"/>
        <end position="359"/>
    </location>
</feature>
<dbReference type="Pfam" id="PF14659">
    <property type="entry name" value="Phage_int_SAM_3"/>
    <property type="match status" value="1"/>
</dbReference>
<gene>
    <name evidence="8" type="ORF">UAU_02437</name>
</gene>
<dbReference type="OrthoDB" id="9803188at2"/>
<proteinExistence type="inferred from homology"/>
<keyword evidence="9" id="KW-1185">Reference proteome</keyword>
<dbReference type="Gene3D" id="1.10.443.10">
    <property type="entry name" value="Intergrase catalytic core"/>
    <property type="match status" value="1"/>
</dbReference>
<dbReference type="Pfam" id="PF00589">
    <property type="entry name" value="Phage_integrase"/>
    <property type="match status" value="1"/>
</dbReference>
<sequence length="365" mass="42883">MARTGDNLYKRQDGRWEGRYIRDRRANGKIVYGYVYHRKFKEAKRLLFERKMAHREFYSTFGKHHNSVQPVNMWLLTWLEKKQEQLKPATYQSYESKLQNHAFPFFSEMKLSELSEAAVQQWLDSLQNRLKINSIHTVFRVFRQAMKDAVAQGHLHKDPTQHTLLPRQTKSEVQAFSRDDQRRIEEQCTNQKNLPILLALDTGMRIGEILGLQWRNIDWRNAAITVQQTSQRVKIGDKTELRIDSPKTEASQRIIPMTKRLTTLLKELKQESQSTFIFEGKEGQPLDQRTIRYRFEQIKKQSNVQDLPFHALRHTFATRCMEAGVNITTMSALMGHSSVKLTLDIYTNSFLSEKRKAIQQLEIGV</sequence>
<protein>
    <recommendedName>
        <fullName evidence="10">Tyr recombinase domain-containing protein</fullName>
    </recommendedName>
</protein>
<dbReference type="Gene3D" id="1.10.150.130">
    <property type="match status" value="1"/>
</dbReference>
<dbReference type="CDD" id="cd01189">
    <property type="entry name" value="INT_ICEBs1_C_like"/>
    <property type="match status" value="1"/>
</dbReference>
<comment type="caution">
    <text evidence="8">The sequence shown here is derived from an EMBL/GenBank/DDBJ whole genome shotgun (WGS) entry which is preliminary data.</text>
</comment>
<dbReference type="InterPro" id="IPR002104">
    <property type="entry name" value="Integrase_catalytic"/>
</dbReference>
<keyword evidence="3 5" id="KW-0238">DNA-binding</keyword>
<dbReference type="AlphaFoldDB" id="R2SLJ2"/>
<dbReference type="InterPro" id="IPR013762">
    <property type="entry name" value="Integrase-like_cat_sf"/>
</dbReference>
<keyword evidence="2" id="KW-0229">DNA integration</keyword>
<dbReference type="PROSITE" id="PS51898">
    <property type="entry name" value="TYR_RECOMBINASE"/>
    <property type="match status" value="1"/>
</dbReference>
<dbReference type="eggNOG" id="COG0582">
    <property type="taxonomic scope" value="Bacteria"/>
</dbReference>
<evidence type="ECO:0000259" key="7">
    <source>
        <dbReference type="PROSITE" id="PS51900"/>
    </source>
</evidence>
<evidence type="ECO:0000256" key="2">
    <source>
        <dbReference type="ARBA" id="ARBA00022908"/>
    </source>
</evidence>
<evidence type="ECO:0000256" key="5">
    <source>
        <dbReference type="PROSITE-ProRule" id="PRU01248"/>
    </source>
</evidence>
<dbReference type="InterPro" id="IPR011010">
    <property type="entry name" value="DNA_brk_join_enz"/>
</dbReference>
<dbReference type="EMBL" id="AJAQ01000016">
    <property type="protein sequence ID" value="EOH93741.1"/>
    <property type="molecule type" value="Genomic_DNA"/>
</dbReference>
<dbReference type="RefSeq" id="WP_010757427.1">
    <property type="nucleotide sequence ID" value="NZ_ASWD01000001.1"/>
</dbReference>
<dbReference type="STRING" id="160454.RV10_GL000723"/>
<accession>R2SLJ2</accession>
<evidence type="ECO:0000313" key="9">
    <source>
        <dbReference type="Proteomes" id="UP000013782"/>
    </source>
</evidence>
<keyword evidence="4" id="KW-0233">DNA recombination</keyword>
<dbReference type="PATRIC" id="fig|1158607.3.peg.2412"/>
<evidence type="ECO:0000256" key="1">
    <source>
        <dbReference type="ARBA" id="ARBA00008857"/>
    </source>
</evidence>
<feature type="domain" description="Core-binding (CB)" evidence="7">
    <location>
        <begin position="66"/>
        <end position="150"/>
    </location>
</feature>
<dbReference type="SUPFAM" id="SSF56349">
    <property type="entry name" value="DNA breaking-rejoining enzymes"/>
    <property type="match status" value="1"/>
</dbReference>
<dbReference type="InterPro" id="IPR050090">
    <property type="entry name" value="Tyrosine_recombinase_XerCD"/>
</dbReference>
<dbReference type="GO" id="GO:0006310">
    <property type="term" value="P:DNA recombination"/>
    <property type="evidence" value="ECO:0007669"/>
    <property type="project" value="UniProtKB-KW"/>
</dbReference>
<evidence type="ECO:0000256" key="3">
    <source>
        <dbReference type="ARBA" id="ARBA00023125"/>
    </source>
</evidence>
<dbReference type="HOGENOM" id="CLU_027562_17_1_9"/>
<dbReference type="Proteomes" id="UP000013782">
    <property type="component" value="Unassembled WGS sequence"/>
</dbReference>
<dbReference type="PANTHER" id="PTHR30349">
    <property type="entry name" value="PHAGE INTEGRASE-RELATED"/>
    <property type="match status" value="1"/>
</dbReference>
<evidence type="ECO:0000259" key="6">
    <source>
        <dbReference type="PROSITE" id="PS51898"/>
    </source>
</evidence>
<organism evidence="8 9">
    <name type="scientific">Enterococcus pallens ATCC BAA-351</name>
    <dbReference type="NCBI Taxonomy" id="1158607"/>
    <lineage>
        <taxon>Bacteria</taxon>
        <taxon>Bacillati</taxon>
        <taxon>Bacillota</taxon>
        <taxon>Bacilli</taxon>
        <taxon>Lactobacillales</taxon>
        <taxon>Enterococcaceae</taxon>
        <taxon>Enterococcus</taxon>
    </lineage>
</organism>
<evidence type="ECO:0000313" key="8">
    <source>
        <dbReference type="EMBL" id="EOH93741.1"/>
    </source>
</evidence>
<reference evidence="8 9" key="1">
    <citation type="submission" date="2013-02" db="EMBL/GenBank/DDBJ databases">
        <title>The Genome Sequence of Enterococcus pallens BAA-351.</title>
        <authorList>
            <consortium name="The Broad Institute Genome Sequencing Platform"/>
            <consortium name="The Broad Institute Genome Sequencing Center for Infectious Disease"/>
            <person name="Earl A.M."/>
            <person name="Gilmore M.S."/>
            <person name="Lebreton F."/>
            <person name="Walker B."/>
            <person name="Young S.K."/>
            <person name="Zeng Q."/>
            <person name="Gargeya S."/>
            <person name="Fitzgerald M."/>
            <person name="Haas B."/>
            <person name="Abouelleil A."/>
            <person name="Alvarado L."/>
            <person name="Arachchi H.M."/>
            <person name="Berlin A.M."/>
            <person name="Chapman S.B."/>
            <person name="Dewar J."/>
            <person name="Goldberg J."/>
            <person name="Griggs A."/>
            <person name="Gujja S."/>
            <person name="Hansen M."/>
            <person name="Howarth C."/>
            <person name="Imamovic A."/>
            <person name="Larimer J."/>
            <person name="McCowan C."/>
            <person name="Murphy C."/>
            <person name="Neiman D."/>
            <person name="Pearson M."/>
            <person name="Priest M."/>
            <person name="Roberts A."/>
            <person name="Saif S."/>
            <person name="Shea T."/>
            <person name="Sisk P."/>
            <person name="Sykes S."/>
            <person name="Wortman J."/>
            <person name="Nusbaum C."/>
            <person name="Birren B."/>
        </authorList>
    </citation>
    <scope>NUCLEOTIDE SEQUENCE [LARGE SCALE GENOMIC DNA]</scope>
    <source>
        <strain evidence="8 9">ATCC BAA-351</strain>
    </source>
</reference>
<dbReference type="InterPro" id="IPR004107">
    <property type="entry name" value="Integrase_SAM-like_N"/>
</dbReference>
<dbReference type="GO" id="GO:0015074">
    <property type="term" value="P:DNA integration"/>
    <property type="evidence" value="ECO:0007669"/>
    <property type="project" value="UniProtKB-KW"/>
</dbReference>
<evidence type="ECO:0000256" key="4">
    <source>
        <dbReference type="ARBA" id="ARBA00023172"/>
    </source>
</evidence>
<evidence type="ECO:0008006" key="10">
    <source>
        <dbReference type="Google" id="ProtNLM"/>
    </source>
</evidence>
<dbReference type="InterPro" id="IPR044068">
    <property type="entry name" value="CB"/>
</dbReference>
<comment type="similarity">
    <text evidence="1">Belongs to the 'phage' integrase family.</text>
</comment>